<dbReference type="SUPFAM" id="SSF46689">
    <property type="entry name" value="Homeodomain-like"/>
    <property type="match status" value="1"/>
</dbReference>
<dbReference type="InterPro" id="IPR050204">
    <property type="entry name" value="AraC_XylS_family_regulators"/>
</dbReference>
<organism evidence="5 6">
    <name type="scientific">Erythrobacter dokdonensis DSW-74</name>
    <dbReference type="NCBI Taxonomy" id="1300349"/>
    <lineage>
        <taxon>Bacteria</taxon>
        <taxon>Pseudomonadati</taxon>
        <taxon>Pseudomonadota</taxon>
        <taxon>Alphaproteobacteria</taxon>
        <taxon>Sphingomonadales</taxon>
        <taxon>Erythrobacteraceae</taxon>
        <taxon>Erythrobacter/Porphyrobacter group</taxon>
        <taxon>Erythrobacter</taxon>
    </lineage>
</organism>
<dbReference type="InterPro" id="IPR009057">
    <property type="entry name" value="Homeodomain-like_sf"/>
</dbReference>
<dbReference type="PATRIC" id="fig|1300349.4.peg.2847"/>
<keyword evidence="6" id="KW-1185">Reference proteome</keyword>
<evidence type="ECO:0000256" key="2">
    <source>
        <dbReference type="ARBA" id="ARBA00023125"/>
    </source>
</evidence>
<dbReference type="STRING" id="1300349.I603_2856"/>
<dbReference type="GO" id="GO:0003700">
    <property type="term" value="F:DNA-binding transcription factor activity"/>
    <property type="evidence" value="ECO:0007669"/>
    <property type="project" value="InterPro"/>
</dbReference>
<evidence type="ECO:0000313" key="6">
    <source>
        <dbReference type="Proteomes" id="UP000092484"/>
    </source>
</evidence>
<protein>
    <submittedName>
        <fullName evidence="5">50S ribosomal protein L20</fullName>
    </submittedName>
</protein>
<evidence type="ECO:0000256" key="3">
    <source>
        <dbReference type="ARBA" id="ARBA00023163"/>
    </source>
</evidence>
<gene>
    <name evidence="5" type="ORF">I603_2856</name>
</gene>
<dbReference type="Gene3D" id="1.10.10.60">
    <property type="entry name" value="Homeodomain-like"/>
    <property type="match status" value="1"/>
</dbReference>
<proteinExistence type="predicted"/>
<reference evidence="5 6" key="1">
    <citation type="submission" date="2016-06" db="EMBL/GenBank/DDBJ databases">
        <title>Genome sequence of Porphyrobacter dokdonensis DSW-74.</title>
        <authorList>
            <person name="Kim J.F."/>
            <person name="Song J.Y."/>
        </authorList>
    </citation>
    <scope>NUCLEOTIDE SEQUENCE [LARGE SCALE GENOMIC DNA]</scope>
    <source>
        <strain evidence="5 6">DSW-74</strain>
    </source>
</reference>
<dbReference type="EMBL" id="LZYB01000010">
    <property type="protein sequence ID" value="OBV09805.1"/>
    <property type="molecule type" value="Genomic_DNA"/>
</dbReference>
<keyword evidence="5" id="KW-0687">Ribonucleoprotein</keyword>
<dbReference type="Pfam" id="PF12833">
    <property type="entry name" value="HTH_18"/>
    <property type="match status" value="1"/>
</dbReference>
<keyword evidence="2" id="KW-0238">DNA-binding</keyword>
<dbReference type="GO" id="GO:0043565">
    <property type="term" value="F:sequence-specific DNA binding"/>
    <property type="evidence" value="ECO:0007669"/>
    <property type="project" value="InterPro"/>
</dbReference>
<evidence type="ECO:0000259" key="4">
    <source>
        <dbReference type="PROSITE" id="PS01124"/>
    </source>
</evidence>
<evidence type="ECO:0000256" key="1">
    <source>
        <dbReference type="ARBA" id="ARBA00023015"/>
    </source>
</evidence>
<dbReference type="SMART" id="SM00342">
    <property type="entry name" value="HTH_ARAC"/>
    <property type="match status" value="1"/>
</dbReference>
<dbReference type="GO" id="GO:0005840">
    <property type="term" value="C:ribosome"/>
    <property type="evidence" value="ECO:0007669"/>
    <property type="project" value="UniProtKB-KW"/>
</dbReference>
<keyword evidence="3" id="KW-0804">Transcription</keyword>
<dbReference type="AlphaFoldDB" id="A0A1A7BF02"/>
<dbReference type="PROSITE" id="PS01124">
    <property type="entry name" value="HTH_ARAC_FAMILY_2"/>
    <property type="match status" value="1"/>
</dbReference>
<dbReference type="InterPro" id="IPR018060">
    <property type="entry name" value="HTH_AraC"/>
</dbReference>
<keyword evidence="1" id="KW-0805">Transcription regulation</keyword>
<dbReference type="PANTHER" id="PTHR46796">
    <property type="entry name" value="HTH-TYPE TRANSCRIPTIONAL ACTIVATOR RHAS-RELATED"/>
    <property type="match status" value="1"/>
</dbReference>
<accession>A0A1A7BF02</accession>
<evidence type="ECO:0000313" key="5">
    <source>
        <dbReference type="EMBL" id="OBV09805.1"/>
    </source>
</evidence>
<feature type="domain" description="HTH araC/xylS-type" evidence="4">
    <location>
        <begin position="180"/>
        <end position="280"/>
    </location>
</feature>
<name>A0A1A7BF02_9SPHN</name>
<sequence>MFMFPMRSWGKQAMHAASGSLVNVRFALPGEPLRAYVTTYYCTDAVCSPRQQWLEDYLHPEWANLRFLLHTEAYSVIGAGELERCPDFVVTGATSRAARFRMRSGRSWGIGIMPAGWATLFNAQAGDYADRIVDGYADPTFARLVPLAHALAASDGDYAVELALIEEHMAALFADIQPADPAIAALTEALLDPGLVAVADLAGRLDMNVRSLERLSQRAFGFPPKLLLRRQRFLRCLARFMVDPSLKWLGTLDSGYHDQSHFVRDFRRFMGMSPSAYAKLDKPFLAASARARMALAGVPLQGLHRPTGAGAT</sequence>
<comment type="caution">
    <text evidence="5">The sequence shown here is derived from an EMBL/GenBank/DDBJ whole genome shotgun (WGS) entry which is preliminary data.</text>
</comment>
<keyword evidence="5" id="KW-0689">Ribosomal protein</keyword>
<dbReference type="Proteomes" id="UP000092484">
    <property type="component" value="Unassembled WGS sequence"/>
</dbReference>